<gene>
    <name evidence="3" type="ORF">JYA64_19955</name>
</gene>
<evidence type="ECO:0000256" key="1">
    <source>
        <dbReference type="SAM" id="MobiDB-lite"/>
    </source>
</evidence>
<evidence type="ECO:0000313" key="3">
    <source>
        <dbReference type="EMBL" id="MBN3547591.1"/>
    </source>
</evidence>
<keyword evidence="2" id="KW-0472">Membrane</keyword>
<dbReference type="Proteomes" id="UP001319060">
    <property type="component" value="Unassembled WGS sequence"/>
</dbReference>
<accession>A0ABS2ZII3</accession>
<dbReference type="RefSeq" id="WP_188401813.1">
    <property type="nucleotide sequence ID" value="NZ_BMCE01000001.1"/>
</dbReference>
<comment type="caution">
    <text evidence="3">The sequence shown here is derived from an EMBL/GenBank/DDBJ whole genome shotgun (WGS) entry which is preliminary data.</text>
</comment>
<feature type="transmembrane region" description="Helical" evidence="2">
    <location>
        <begin position="6"/>
        <end position="29"/>
    </location>
</feature>
<dbReference type="EMBL" id="JAFHKS010000044">
    <property type="protein sequence ID" value="MBN3547591.1"/>
    <property type="molecule type" value="Genomic_DNA"/>
</dbReference>
<feature type="region of interest" description="Disordered" evidence="1">
    <location>
        <begin position="40"/>
        <end position="66"/>
    </location>
</feature>
<evidence type="ECO:0000313" key="4">
    <source>
        <dbReference type="Proteomes" id="UP001319060"/>
    </source>
</evidence>
<organism evidence="3 4">
    <name type="scientific">Fictibacillus barbaricus</name>
    <dbReference type="NCBI Taxonomy" id="182136"/>
    <lineage>
        <taxon>Bacteria</taxon>
        <taxon>Bacillati</taxon>
        <taxon>Bacillota</taxon>
        <taxon>Bacilli</taxon>
        <taxon>Bacillales</taxon>
        <taxon>Fictibacillaceae</taxon>
        <taxon>Fictibacillus</taxon>
    </lineage>
</organism>
<keyword evidence="2" id="KW-0812">Transmembrane</keyword>
<keyword evidence="2" id="KW-1133">Transmembrane helix</keyword>
<sequence length="141" mass="16047">MNVVEAIIELLFANIAFVILIAGGLYSFFKRLKETKNTAKPIPERRVNNQPKQTVSPFGVPSAPPEAKEAIDNAAPIHSEKKYERSGNVRHERIANEKALYRYQDKEEAILSTFKVDQKELQKAVIWSEILSKPKALQRRS</sequence>
<proteinExistence type="predicted"/>
<protein>
    <submittedName>
        <fullName evidence="3">Uncharacterized protein</fullName>
    </submittedName>
</protein>
<reference evidence="3 4" key="1">
    <citation type="submission" date="2021-01" db="EMBL/GenBank/DDBJ databases">
        <title>Genome Sequencing of Type Strains.</title>
        <authorList>
            <person name="Lemaire J.F."/>
            <person name="Inderbitzin P."/>
            <person name="Collins S.B."/>
            <person name="Wespe N."/>
            <person name="Knight-Connoni V."/>
        </authorList>
    </citation>
    <scope>NUCLEOTIDE SEQUENCE [LARGE SCALE GENOMIC DNA]</scope>
    <source>
        <strain evidence="3 4">DSM 14730</strain>
    </source>
</reference>
<keyword evidence="4" id="KW-1185">Reference proteome</keyword>
<name>A0ABS2ZII3_9BACL</name>
<evidence type="ECO:0000256" key="2">
    <source>
        <dbReference type="SAM" id="Phobius"/>
    </source>
</evidence>